<accession>A0AAN9VKF6</accession>
<evidence type="ECO:0000259" key="2">
    <source>
        <dbReference type="Pfam" id="PF00095"/>
    </source>
</evidence>
<name>A0AAN9VKF6_9ORTH</name>
<dbReference type="GO" id="GO:0005576">
    <property type="term" value="C:extracellular region"/>
    <property type="evidence" value="ECO:0007669"/>
    <property type="project" value="InterPro"/>
</dbReference>
<organism evidence="3 4">
    <name type="scientific">Gryllus longicercus</name>
    <dbReference type="NCBI Taxonomy" id="2509291"/>
    <lineage>
        <taxon>Eukaryota</taxon>
        <taxon>Metazoa</taxon>
        <taxon>Ecdysozoa</taxon>
        <taxon>Arthropoda</taxon>
        <taxon>Hexapoda</taxon>
        <taxon>Insecta</taxon>
        <taxon>Pterygota</taxon>
        <taxon>Neoptera</taxon>
        <taxon>Polyneoptera</taxon>
        <taxon>Orthoptera</taxon>
        <taxon>Ensifera</taxon>
        <taxon>Gryllidea</taxon>
        <taxon>Grylloidea</taxon>
        <taxon>Gryllidae</taxon>
        <taxon>Gryllinae</taxon>
        <taxon>Gryllus</taxon>
    </lineage>
</organism>
<feature type="domain" description="WAP" evidence="2">
    <location>
        <begin position="27"/>
        <end position="67"/>
    </location>
</feature>
<evidence type="ECO:0000313" key="3">
    <source>
        <dbReference type="EMBL" id="KAK7866560.1"/>
    </source>
</evidence>
<evidence type="ECO:0000256" key="1">
    <source>
        <dbReference type="SAM" id="SignalP"/>
    </source>
</evidence>
<sequence length="101" mass="11098">MGWKMMVVIVVLVIAAEVQDSHQFFFKKRGCPKKKGLICNNLCLTASHCLDGGSCCKNACGTKSCVTSRGRPKGSMYNLRTTSLPEKKVTKTTTTIKQKLI</sequence>
<keyword evidence="4" id="KW-1185">Reference proteome</keyword>
<keyword evidence="1" id="KW-0732">Signal</keyword>
<comment type="caution">
    <text evidence="3">The sequence shown here is derived from an EMBL/GenBank/DDBJ whole genome shotgun (WGS) entry which is preliminary data.</text>
</comment>
<feature type="chain" id="PRO_5042942662" description="WAP domain-containing protein" evidence="1">
    <location>
        <begin position="22"/>
        <end position="101"/>
    </location>
</feature>
<proteinExistence type="predicted"/>
<feature type="signal peptide" evidence="1">
    <location>
        <begin position="1"/>
        <end position="21"/>
    </location>
</feature>
<dbReference type="AlphaFoldDB" id="A0AAN9VKF6"/>
<evidence type="ECO:0000313" key="4">
    <source>
        <dbReference type="Proteomes" id="UP001378592"/>
    </source>
</evidence>
<dbReference type="EMBL" id="JAZDUA010000143">
    <property type="protein sequence ID" value="KAK7866560.1"/>
    <property type="molecule type" value="Genomic_DNA"/>
</dbReference>
<protein>
    <recommendedName>
        <fullName evidence="2">WAP domain-containing protein</fullName>
    </recommendedName>
</protein>
<dbReference type="Pfam" id="PF00095">
    <property type="entry name" value="WAP"/>
    <property type="match status" value="1"/>
</dbReference>
<dbReference type="InterPro" id="IPR008197">
    <property type="entry name" value="WAP_dom"/>
</dbReference>
<gene>
    <name evidence="3" type="ORF">R5R35_010408</name>
</gene>
<reference evidence="3 4" key="1">
    <citation type="submission" date="2024-03" db="EMBL/GenBank/DDBJ databases">
        <title>The genome assembly and annotation of the cricket Gryllus longicercus Weissman &amp; Gray.</title>
        <authorList>
            <person name="Szrajer S."/>
            <person name="Gray D."/>
            <person name="Ylla G."/>
        </authorList>
    </citation>
    <scope>NUCLEOTIDE SEQUENCE [LARGE SCALE GENOMIC DNA]</scope>
    <source>
        <strain evidence="3">DAG 2021-001</strain>
        <tissue evidence="3">Whole body minus gut</tissue>
    </source>
</reference>
<dbReference type="Proteomes" id="UP001378592">
    <property type="component" value="Unassembled WGS sequence"/>
</dbReference>
<dbReference type="GO" id="GO:0030414">
    <property type="term" value="F:peptidase inhibitor activity"/>
    <property type="evidence" value="ECO:0007669"/>
    <property type="project" value="InterPro"/>
</dbReference>